<evidence type="ECO:0000313" key="2">
    <source>
        <dbReference type="Proteomes" id="UP001526143"/>
    </source>
</evidence>
<evidence type="ECO:0000313" key="1">
    <source>
        <dbReference type="EMBL" id="MCV3215282.1"/>
    </source>
</evidence>
<protein>
    <submittedName>
        <fullName evidence="1">Uncharacterized protein</fullName>
    </submittedName>
</protein>
<reference evidence="1 2" key="1">
    <citation type="submission" date="2022-10" db="EMBL/GenBank/DDBJ databases">
        <title>Identification of biosynthetic pathway for the production of the potent trypsin inhibitor radiosumin.</title>
        <authorList>
            <person name="Fewer D.P."/>
            <person name="Delbaje E."/>
            <person name="Ouyang X."/>
            <person name="Agostino P.D."/>
            <person name="Wahlsten M."/>
            <person name="Jokela J."/>
            <person name="Permi P."/>
            <person name="Haapaniemi E."/>
            <person name="Koistinen H."/>
        </authorList>
    </citation>
    <scope>NUCLEOTIDE SEQUENCE [LARGE SCALE GENOMIC DNA]</scope>
    <source>
        <strain evidence="1 2">NIES-515</strain>
    </source>
</reference>
<keyword evidence="2" id="KW-1185">Reference proteome</keyword>
<sequence>MGLKHTVAAQYPLTETDAMSSNQDECSVFTFIKDEAIASSFA</sequence>
<gene>
    <name evidence="1" type="ORF">OGM63_17490</name>
</gene>
<comment type="caution">
    <text evidence="1">The sequence shown here is derived from an EMBL/GenBank/DDBJ whole genome shotgun (WGS) entry which is preliminary data.</text>
</comment>
<dbReference type="RefSeq" id="WP_263746896.1">
    <property type="nucleotide sequence ID" value="NZ_JAOWRF010000251.1"/>
</dbReference>
<accession>A0ABT3B1Q4</accession>
<name>A0ABT3B1Q4_9CYAN</name>
<dbReference type="EMBL" id="JAOWRF010000251">
    <property type="protein sequence ID" value="MCV3215282.1"/>
    <property type="molecule type" value="Genomic_DNA"/>
</dbReference>
<organism evidence="1 2">
    <name type="scientific">Plectonema radiosum NIES-515</name>
    <dbReference type="NCBI Taxonomy" id="2986073"/>
    <lineage>
        <taxon>Bacteria</taxon>
        <taxon>Bacillati</taxon>
        <taxon>Cyanobacteriota</taxon>
        <taxon>Cyanophyceae</taxon>
        <taxon>Oscillatoriophycideae</taxon>
        <taxon>Oscillatoriales</taxon>
        <taxon>Microcoleaceae</taxon>
        <taxon>Plectonema</taxon>
    </lineage>
</organism>
<proteinExistence type="predicted"/>
<dbReference type="Proteomes" id="UP001526143">
    <property type="component" value="Unassembled WGS sequence"/>
</dbReference>